<keyword evidence="9" id="KW-1185">Reference proteome</keyword>
<evidence type="ECO:0000256" key="3">
    <source>
        <dbReference type="ARBA" id="ARBA00022692"/>
    </source>
</evidence>
<feature type="transmembrane region" description="Helical" evidence="6">
    <location>
        <begin position="47"/>
        <end position="68"/>
    </location>
</feature>
<dbReference type="PROSITE" id="PS50850">
    <property type="entry name" value="MFS"/>
    <property type="match status" value="1"/>
</dbReference>
<feature type="domain" description="Major facilitator superfamily (MFS) profile" evidence="7">
    <location>
        <begin position="17"/>
        <end position="272"/>
    </location>
</feature>
<accession>A0A346AXI6</accession>
<evidence type="ECO:0000256" key="5">
    <source>
        <dbReference type="ARBA" id="ARBA00023136"/>
    </source>
</evidence>
<dbReference type="Gene3D" id="1.20.1250.20">
    <property type="entry name" value="MFS general substrate transporter like domains"/>
    <property type="match status" value="1"/>
</dbReference>
<dbReference type="InterPro" id="IPR036259">
    <property type="entry name" value="MFS_trans_sf"/>
</dbReference>
<comment type="subcellular location">
    <subcellularLocation>
        <location evidence="1">Cell membrane</location>
        <topology evidence="1">Multi-pass membrane protein</topology>
    </subcellularLocation>
</comment>
<name>A0A346AXI6_9FIRM</name>
<evidence type="ECO:0000256" key="2">
    <source>
        <dbReference type="ARBA" id="ARBA00022448"/>
    </source>
</evidence>
<gene>
    <name evidence="8" type="ORF">DKB62_02770</name>
</gene>
<protein>
    <submittedName>
        <fullName evidence="8">MFS transporter</fullName>
    </submittedName>
</protein>
<dbReference type="Proteomes" id="UP000254337">
    <property type="component" value="Chromosome"/>
</dbReference>
<dbReference type="OrthoDB" id="9773404at2"/>
<feature type="transmembrane region" description="Helical" evidence="6">
    <location>
        <begin position="17"/>
        <end position="35"/>
    </location>
</feature>
<dbReference type="RefSeq" id="WP_107196797.1">
    <property type="nucleotide sequence ID" value="NZ_CP029462.1"/>
</dbReference>
<feature type="transmembrane region" description="Helical" evidence="6">
    <location>
        <begin position="84"/>
        <end position="102"/>
    </location>
</feature>
<dbReference type="EMBL" id="CP029462">
    <property type="protein sequence ID" value="AXL20579.1"/>
    <property type="molecule type" value="Genomic_DNA"/>
</dbReference>
<dbReference type="PANTHER" id="PTHR43791">
    <property type="entry name" value="PERMEASE-RELATED"/>
    <property type="match status" value="1"/>
</dbReference>
<keyword evidence="2" id="KW-0813">Transport</keyword>
<sequence>MAEAIAKNIPGKRWTRIIPPCILVYIFGFMDRTNIGFAMAGGMSEELQMTATLSGLAAGIFFVGYMVLQVPGGALAEKGHAKKFIAGAILAWSIMCVLLGFVDTAAHMLILRFLIGVAEGGVWPAVLVILSHWFPASERGRANSYFIMNIAIASIITGPVSGWLVTSYGWRSVFIVEGLVSLLLIFVWWPMISEDPKTAKWLSEEERNYIVSAREAEQAAISGETGKVSLGQIFGSLNMWKLILIYFAYQTGIYGFAMWLPTIIRDYVKLFL</sequence>
<evidence type="ECO:0000313" key="9">
    <source>
        <dbReference type="Proteomes" id="UP000254337"/>
    </source>
</evidence>
<feature type="transmembrane region" description="Helical" evidence="6">
    <location>
        <begin position="173"/>
        <end position="192"/>
    </location>
</feature>
<dbReference type="GO" id="GO:0022857">
    <property type="term" value="F:transmembrane transporter activity"/>
    <property type="evidence" value="ECO:0007669"/>
    <property type="project" value="InterPro"/>
</dbReference>
<dbReference type="PANTHER" id="PTHR43791:SF100">
    <property type="entry name" value="SUGAR TRANSPORTER"/>
    <property type="match status" value="1"/>
</dbReference>
<evidence type="ECO:0000259" key="7">
    <source>
        <dbReference type="PROSITE" id="PS50850"/>
    </source>
</evidence>
<dbReference type="InterPro" id="IPR011701">
    <property type="entry name" value="MFS"/>
</dbReference>
<keyword evidence="5 6" id="KW-0472">Membrane</keyword>
<proteinExistence type="predicted"/>
<reference evidence="8 9" key="1">
    <citation type="submission" date="2018-05" db="EMBL/GenBank/DDBJ databases">
        <title>Complete genome sequence of Megasphaera sp. AJH120T, isolated from the ceca of a chicken.</title>
        <authorList>
            <person name="Maki J."/>
            <person name="Looft T."/>
        </authorList>
    </citation>
    <scope>NUCLEOTIDE SEQUENCE [LARGE SCALE GENOMIC DNA]</scope>
    <source>
        <strain evidence="8 9">AJH120</strain>
    </source>
</reference>
<evidence type="ECO:0000256" key="1">
    <source>
        <dbReference type="ARBA" id="ARBA00004651"/>
    </source>
</evidence>
<feature type="transmembrane region" description="Helical" evidence="6">
    <location>
        <begin position="146"/>
        <end position="166"/>
    </location>
</feature>
<dbReference type="SUPFAM" id="SSF103473">
    <property type="entry name" value="MFS general substrate transporter"/>
    <property type="match status" value="1"/>
</dbReference>
<organism evidence="8 9">
    <name type="scientific">Megasphaera stantonii</name>
    <dbReference type="NCBI Taxonomy" id="2144175"/>
    <lineage>
        <taxon>Bacteria</taxon>
        <taxon>Bacillati</taxon>
        <taxon>Bacillota</taxon>
        <taxon>Negativicutes</taxon>
        <taxon>Veillonellales</taxon>
        <taxon>Veillonellaceae</taxon>
        <taxon>Megasphaera</taxon>
    </lineage>
</organism>
<evidence type="ECO:0000256" key="6">
    <source>
        <dbReference type="SAM" id="Phobius"/>
    </source>
</evidence>
<dbReference type="InterPro" id="IPR020846">
    <property type="entry name" value="MFS_dom"/>
</dbReference>
<dbReference type="KEGG" id="meg:DKB62_02770"/>
<dbReference type="GO" id="GO:0005886">
    <property type="term" value="C:plasma membrane"/>
    <property type="evidence" value="ECO:0007669"/>
    <property type="project" value="UniProtKB-SubCell"/>
</dbReference>
<dbReference type="Pfam" id="PF07690">
    <property type="entry name" value="MFS_1"/>
    <property type="match status" value="1"/>
</dbReference>
<dbReference type="AlphaFoldDB" id="A0A346AXI6"/>
<keyword evidence="3 6" id="KW-0812">Transmembrane</keyword>
<evidence type="ECO:0000256" key="4">
    <source>
        <dbReference type="ARBA" id="ARBA00022989"/>
    </source>
</evidence>
<keyword evidence="4 6" id="KW-1133">Transmembrane helix</keyword>
<feature type="transmembrane region" description="Helical" evidence="6">
    <location>
        <begin position="243"/>
        <end position="264"/>
    </location>
</feature>
<evidence type="ECO:0000313" key="8">
    <source>
        <dbReference type="EMBL" id="AXL20579.1"/>
    </source>
</evidence>
<feature type="transmembrane region" description="Helical" evidence="6">
    <location>
        <begin position="109"/>
        <end position="134"/>
    </location>
</feature>